<evidence type="ECO:0000313" key="3">
    <source>
        <dbReference type="EnsemblMetazoa" id="RPRC011610-PA"/>
    </source>
</evidence>
<dbReference type="VEuPathDB" id="VectorBase:RPRC011610"/>
<dbReference type="EMBL" id="ACPB03017243">
    <property type="status" value="NOT_ANNOTATED_CDS"/>
    <property type="molecule type" value="Genomic_DNA"/>
</dbReference>
<organism evidence="3 4">
    <name type="scientific">Rhodnius prolixus</name>
    <name type="common">Triatomid bug</name>
    <dbReference type="NCBI Taxonomy" id="13249"/>
    <lineage>
        <taxon>Eukaryota</taxon>
        <taxon>Metazoa</taxon>
        <taxon>Ecdysozoa</taxon>
        <taxon>Arthropoda</taxon>
        <taxon>Hexapoda</taxon>
        <taxon>Insecta</taxon>
        <taxon>Pterygota</taxon>
        <taxon>Neoptera</taxon>
        <taxon>Paraneoptera</taxon>
        <taxon>Hemiptera</taxon>
        <taxon>Heteroptera</taxon>
        <taxon>Panheteroptera</taxon>
        <taxon>Cimicomorpha</taxon>
        <taxon>Reduviidae</taxon>
        <taxon>Triatominae</taxon>
        <taxon>Rhodnius</taxon>
    </lineage>
</organism>
<dbReference type="AlphaFoldDB" id="T1I5P1"/>
<feature type="signal peptide" evidence="2">
    <location>
        <begin position="1"/>
        <end position="22"/>
    </location>
</feature>
<sequence>MLSRVFTILLFLWFGLFNLVLLQRPKTGGHPQNKTALLKASFIESSKYCSERHDVNMVQMLVLFSEKEVNDYKGKCYLHCMLQRYRLMDKDGNYLKDRFQPFMEYIPISNFLKTLKKNLNYCLNQDSEDPCEKAYRFIKCFQMRGGTKTNPFQETEVQPADGF</sequence>
<dbReference type="InterPro" id="IPR006170">
    <property type="entry name" value="PBP/GOBP"/>
</dbReference>
<dbReference type="PANTHER" id="PTHR11857">
    <property type="entry name" value="ODORANT BINDING PROTEIN-RELATED"/>
    <property type="match status" value="1"/>
</dbReference>
<evidence type="ECO:0000256" key="1">
    <source>
        <dbReference type="ARBA" id="ARBA00022729"/>
    </source>
</evidence>
<dbReference type="GO" id="GO:0005615">
    <property type="term" value="C:extracellular space"/>
    <property type="evidence" value="ECO:0007669"/>
    <property type="project" value="TreeGrafter"/>
</dbReference>
<keyword evidence="4" id="KW-1185">Reference proteome</keyword>
<evidence type="ECO:0000313" key="4">
    <source>
        <dbReference type="Proteomes" id="UP000015103"/>
    </source>
</evidence>
<dbReference type="SUPFAM" id="SSF47565">
    <property type="entry name" value="Insect pheromone/odorant-binding proteins"/>
    <property type="match status" value="1"/>
</dbReference>
<name>T1I5P1_RHOPR</name>
<dbReference type="GO" id="GO:0007608">
    <property type="term" value="P:sensory perception of smell"/>
    <property type="evidence" value="ECO:0007669"/>
    <property type="project" value="TreeGrafter"/>
</dbReference>
<protein>
    <submittedName>
        <fullName evidence="3">Uncharacterized protein</fullName>
    </submittedName>
</protein>
<reference evidence="3" key="1">
    <citation type="submission" date="2015-05" db="UniProtKB">
        <authorList>
            <consortium name="EnsemblMetazoa"/>
        </authorList>
    </citation>
    <scope>IDENTIFICATION</scope>
</reference>
<dbReference type="SMART" id="SM00708">
    <property type="entry name" value="PhBP"/>
    <property type="match status" value="1"/>
</dbReference>
<feature type="chain" id="PRO_5037469946" evidence="2">
    <location>
        <begin position="23"/>
        <end position="163"/>
    </location>
</feature>
<evidence type="ECO:0000256" key="2">
    <source>
        <dbReference type="SAM" id="SignalP"/>
    </source>
</evidence>
<dbReference type="Proteomes" id="UP000015103">
    <property type="component" value="Unassembled WGS sequence"/>
</dbReference>
<proteinExistence type="predicted"/>
<dbReference type="InterPro" id="IPR036728">
    <property type="entry name" value="PBP_GOBP_sf"/>
</dbReference>
<keyword evidence="1 2" id="KW-0732">Signal</keyword>
<dbReference type="HOGENOM" id="CLU_1867627_0_0_1"/>
<dbReference type="GO" id="GO:0005549">
    <property type="term" value="F:odorant binding"/>
    <property type="evidence" value="ECO:0007669"/>
    <property type="project" value="InterPro"/>
</dbReference>
<dbReference type="CDD" id="cd23992">
    <property type="entry name" value="PBP_GOBP"/>
    <property type="match status" value="1"/>
</dbReference>
<accession>T1I5P1</accession>
<dbReference type="EnsemblMetazoa" id="RPRC011610-RA">
    <property type="protein sequence ID" value="RPRC011610-PA"/>
    <property type="gene ID" value="RPRC011610"/>
</dbReference>
<dbReference type="InParanoid" id="T1I5P1"/>
<dbReference type="Gene3D" id="1.10.238.20">
    <property type="entry name" value="Pheromone/general odorant binding protein domain"/>
    <property type="match status" value="1"/>
</dbReference>
<dbReference type="Pfam" id="PF01395">
    <property type="entry name" value="PBP_GOBP"/>
    <property type="match status" value="1"/>
</dbReference>